<comment type="caution">
    <text evidence="7">The sequence shown here is derived from an EMBL/GenBank/DDBJ whole genome shotgun (WGS) entry which is preliminary data.</text>
</comment>
<dbReference type="InterPro" id="IPR000210">
    <property type="entry name" value="BTB/POZ_dom"/>
</dbReference>
<evidence type="ECO:0000313" key="8">
    <source>
        <dbReference type="Proteomes" id="UP001146793"/>
    </source>
</evidence>
<dbReference type="InterPro" id="IPR027417">
    <property type="entry name" value="P-loop_NTPase"/>
</dbReference>
<feature type="coiled-coil region" evidence="5">
    <location>
        <begin position="402"/>
        <end position="429"/>
    </location>
</feature>
<dbReference type="CDD" id="cd18186">
    <property type="entry name" value="BTB_POZ_ZBTB_KLHL-like"/>
    <property type="match status" value="1"/>
</dbReference>
<feature type="coiled-coil region" evidence="5">
    <location>
        <begin position="282"/>
        <end position="317"/>
    </location>
</feature>
<dbReference type="Proteomes" id="UP001146793">
    <property type="component" value="Unassembled WGS sequence"/>
</dbReference>
<dbReference type="Pfam" id="PF00651">
    <property type="entry name" value="BTB"/>
    <property type="match status" value="2"/>
</dbReference>
<feature type="domain" description="BTB" evidence="6">
    <location>
        <begin position="460"/>
        <end position="533"/>
    </location>
</feature>
<proteinExistence type="inferred from homology"/>
<dbReference type="InterPro" id="IPR051065">
    <property type="entry name" value="Ras-related_GTPase"/>
</dbReference>
<name>A0AAV7YG60_9EUKA</name>
<feature type="domain" description="BTB" evidence="6">
    <location>
        <begin position="234"/>
        <end position="265"/>
    </location>
</feature>
<evidence type="ECO:0000256" key="4">
    <source>
        <dbReference type="ARBA" id="ARBA00048098"/>
    </source>
</evidence>
<accession>A0AAV7YG60</accession>
<evidence type="ECO:0000259" key="6">
    <source>
        <dbReference type="PROSITE" id="PS50097"/>
    </source>
</evidence>
<comment type="similarity">
    <text evidence="1">Belongs to the small GTPase superfamily. Ras family.</text>
</comment>
<sequence length="663" mass="79656">MLKNKQLKRELKILVLGDYFVGRRTFVCQIVNDFYDDELGEFFSRRKEPMKKNVEFNEESFIVEFGFENELIYSEQLREELYKSCDCLLLLYSITSLTSFRNLQSYINKLCNLKEIDNDELPLVILGNKSDLEDERQVTTEQGENFSTSLGVPFFECSSKIRINIEESIHALIGEWLRIEYGITSEENTENWFKKRIRTPKMKLPKEIPKPQYNIIESTFINNLENLFMNEKNADLKIIFKNNEEINVHQFMLAARSKIFEKIFEFINKHKFFNQNNDQFFLKKEEAKLKKENENEIKEKEREKEEKEKENNMNKLVKFCNKFKITILNNNTTNNLILNKEKYEPNSNNEDNNIKLQLYIDFQKELFYPLIKYWYCCKIEFEKFIENDKLYQPFINLLYIFKVQNLKELLELKKRISQQEKNKNIILNNNAKEKNSNLINFEKDILNNNIQKMFETNKFTDFIIKIPNKERKYVESFYVHQALLIERSPYFSHLISSKLLENNIKSLNFNFLNYDSFLIALIYIYSDKLIVTDLNIAKKENNKKLILQCNQILLDLLVISDYLQIPRLKSLCGMKIIEQLDLQLIPDCLIYAEKMDFDELIEYCCWKLGRNFFKFKKSKKYKKLSNDMKNKIKDYQWPPEDYLKHNKSLKVKLAKKMNVYGEK</sequence>
<comment type="catalytic activity">
    <reaction evidence="4">
        <text>GTP + H2O = GDP + phosphate + H(+)</text>
        <dbReference type="Rhea" id="RHEA:19669"/>
        <dbReference type="ChEBI" id="CHEBI:15377"/>
        <dbReference type="ChEBI" id="CHEBI:15378"/>
        <dbReference type="ChEBI" id="CHEBI:37565"/>
        <dbReference type="ChEBI" id="CHEBI:43474"/>
        <dbReference type="ChEBI" id="CHEBI:58189"/>
        <dbReference type="EC" id="3.6.5.2"/>
    </reaction>
</comment>
<dbReference type="SMART" id="SM00174">
    <property type="entry name" value="RHO"/>
    <property type="match status" value="1"/>
</dbReference>
<dbReference type="GO" id="GO:0003925">
    <property type="term" value="F:G protein activity"/>
    <property type="evidence" value="ECO:0007669"/>
    <property type="project" value="UniProtKB-EC"/>
</dbReference>
<dbReference type="AlphaFoldDB" id="A0AAV7YG60"/>
<organism evidence="7 8">
    <name type="scientific">Anaeramoeba flamelloides</name>
    <dbReference type="NCBI Taxonomy" id="1746091"/>
    <lineage>
        <taxon>Eukaryota</taxon>
        <taxon>Metamonada</taxon>
        <taxon>Anaeramoebidae</taxon>
        <taxon>Anaeramoeba</taxon>
    </lineage>
</organism>
<dbReference type="Gene3D" id="3.30.710.10">
    <property type="entry name" value="Potassium Channel Kv1.1, Chain A"/>
    <property type="match status" value="2"/>
</dbReference>
<gene>
    <name evidence="7" type="ORF">M0812_25511</name>
</gene>
<dbReference type="EC" id="3.6.5.2" evidence="2"/>
<dbReference type="PRINTS" id="PR00449">
    <property type="entry name" value="RASTRNSFRMNG"/>
</dbReference>
<dbReference type="PANTHER" id="PTHR45704">
    <property type="entry name" value="RAS-LIKE FAMILY MEMBER 11"/>
    <property type="match status" value="1"/>
</dbReference>
<evidence type="ECO:0000256" key="2">
    <source>
        <dbReference type="ARBA" id="ARBA00011984"/>
    </source>
</evidence>
<dbReference type="GO" id="GO:0005525">
    <property type="term" value="F:GTP binding"/>
    <property type="evidence" value="ECO:0007669"/>
    <property type="project" value="InterPro"/>
</dbReference>
<dbReference type="PROSITE" id="PS51419">
    <property type="entry name" value="RAB"/>
    <property type="match status" value="1"/>
</dbReference>
<evidence type="ECO:0000313" key="7">
    <source>
        <dbReference type="EMBL" id="KAJ3427881.1"/>
    </source>
</evidence>
<dbReference type="InterPro" id="IPR001806">
    <property type="entry name" value="Small_GTPase"/>
</dbReference>
<dbReference type="Gene3D" id="3.40.50.300">
    <property type="entry name" value="P-loop containing nucleotide triphosphate hydrolases"/>
    <property type="match status" value="1"/>
</dbReference>
<dbReference type="InterPro" id="IPR011333">
    <property type="entry name" value="SKP1/BTB/POZ_sf"/>
</dbReference>
<keyword evidence="5" id="KW-0175">Coiled coil</keyword>
<evidence type="ECO:0000256" key="3">
    <source>
        <dbReference type="ARBA" id="ARBA00022801"/>
    </source>
</evidence>
<dbReference type="SMART" id="SM00175">
    <property type="entry name" value="RAB"/>
    <property type="match status" value="1"/>
</dbReference>
<dbReference type="EMBL" id="JANTQA010000060">
    <property type="protein sequence ID" value="KAJ3427881.1"/>
    <property type="molecule type" value="Genomic_DNA"/>
</dbReference>
<keyword evidence="3" id="KW-0378">Hydrolase</keyword>
<dbReference type="Pfam" id="PF00071">
    <property type="entry name" value="Ras"/>
    <property type="match status" value="1"/>
</dbReference>
<dbReference type="PROSITE" id="PS51421">
    <property type="entry name" value="RAS"/>
    <property type="match status" value="1"/>
</dbReference>
<protein>
    <recommendedName>
        <fullName evidence="2">small monomeric GTPase</fullName>
        <ecNumber evidence="2">3.6.5.2</ecNumber>
    </recommendedName>
</protein>
<evidence type="ECO:0000256" key="1">
    <source>
        <dbReference type="ARBA" id="ARBA00008344"/>
    </source>
</evidence>
<reference evidence="7" key="1">
    <citation type="submission" date="2022-08" db="EMBL/GenBank/DDBJ databases">
        <title>Novel sulphate-reducing endosymbionts in the free-living metamonad Anaeramoeba.</title>
        <authorList>
            <person name="Jerlstrom-Hultqvist J."/>
            <person name="Cepicka I."/>
            <person name="Gallot-Lavallee L."/>
            <person name="Salas-Leiva D."/>
            <person name="Curtis B.A."/>
            <person name="Zahonova K."/>
            <person name="Pipaliya S."/>
            <person name="Dacks J."/>
            <person name="Roger A.J."/>
        </authorList>
    </citation>
    <scope>NUCLEOTIDE SEQUENCE</scope>
    <source>
        <strain evidence="7">Busselton2</strain>
    </source>
</reference>
<dbReference type="SMART" id="SM00225">
    <property type="entry name" value="BTB"/>
    <property type="match status" value="2"/>
</dbReference>
<dbReference type="PROSITE" id="PS50097">
    <property type="entry name" value="BTB"/>
    <property type="match status" value="2"/>
</dbReference>
<dbReference type="SUPFAM" id="SSF54695">
    <property type="entry name" value="POZ domain"/>
    <property type="match status" value="2"/>
</dbReference>
<dbReference type="SMART" id="SM00173">
    <property type="entry name" value="RAS"/>
    <property type="match status" value="1"/>
</dbReference>
<dbReference type="SUPFAM" id="SSF52540">
    <property type="entry name" value="P-loop containing nucleoside triphosphate hydrolases"/>
    <property type="match status" value="1"/>
</dbReference>
<evidence type="ECO:0000256" key="5">
    <source>
        <dbReference type="SAM" id="Coils"/>
    </source>
</evidence>